<dbReference type="EMBL" id="CP127295">
    <property type="protein sequence ID" value="WIX98558.1"/>
    <property type="molecule type" value="Genomic_DNA"/>
</dbReference>
<proteinExistence type="predicted"/>
<evidence type="ECO:0000313" key="2">
    <source>
        <dbReference type="EMBL" id="WIX98558.1"/>
    </source>
</evidence>
<accession>A0A9Y2NEC7</accession>
<dbReference type="SUPFAM" id="SSF52091">
    <property type="entry name" value="SpoIIaa-like"/>
    <property type="match status" value="1"/>
</dbReference>
<sequence>MTAAGTGFTISFAEDDRRIVVRIAGVLDENGSSLVALWLTPHVLLTPERPVVLDLTELTALHHTGLATLADLAELAVHRHCPFELVAGDGDTTRPLRLAGVAGALSSVSRTLRTSG</sequence>
<dbReference type="InterPro" id="IPR036513">
    <property type="entry name" value="STAS_dom_sf"/>
</dbReference>
<evidence type="ECO:0000259" key="1">
    <source>
        <dbReference type="PROSITE" id="PS50801"/>
    </source>
</evidence>
<dbReference type="Gene3D" id="3.30.750.24">
    <property type="entry name" value="STAS domain"/>
    <property type="match status" value="1"/>
</dbReference>
<keyword evidence="3" id="KW-1185">Reference proteome</keyword>
<protein>
    <submittedName>
        <fullName evidence="2">STAS domain-containing protein</fullName>
    </submittedName>
</protein>
<dbReference type="Pfam" id="PF13466">
    <property type="entry name" value="STAS_2"/>
    <property type="match status" value="1"/>
</dbReference>
<dbReference type="PROSITE" id="PS50801">
    <property type="entry name" value="STAS"/>
    <property type="match status" value="1"/>
</dbReference>
<feature type="domain" description="STAS" evidence="1">
    <location>
        <begin position="8"/>
        <end position="116"/>
    </location>
</feature>
<reference evidence="2 3" key="1">
    <citation type="submission" date="2023-06" db="EMBL/GenBank/DDBJ databases">
        <authorList>
            <person name="Oyuntsetseg B."/>
            <person name="Kim S.B."/>
        </authorList>
    </citation>
    <scope>NUCLEOTIDE SEQUENCE [LARGE SCALE GENOMIC DNA]</scope>
    <source>
        <strain evidence="2 3">4-36</strain>
    </source>
</reference>
<dbReference type="Proteomes" id="UP001239397">
    <property type="component" value="Chromosome"/>
</dbReference>
<gene>
    <name evidence="2" type="ORF">QRX60_31400</name>
</gene>
<evidence type="ECO:0000313" key="3">
    <source>
        <dbReference type="Proteomes" id="UP001239397"/>
    </source>
</evidence>
<dbReference type="RefSeq" id="WP_285995043.1">
    <property type="nucleotide sequence ID" value="NZ_CP127295.1"/>
</dbReference>
<organism evidence="2 3">
    <name type="scientific">Amycolatopsis mongoliensis</name>
    <dbReference type="NCBI Taxonomy" id="715475"/>
    <lineage>
        <taxon>Bacteria</taxon>
        <taxon>Bacillati</taxon>
        <taxon>Actinomycetota</taxon>
        <taxon>Actinomycetes</taxon>
        <taxon>Pseudonocardiales</taxon>
        <taxon>Pseudonocardiaceae</taxon>
        <taxon>Amycolatopsis</taxon>
    </lineage>
</organism>
<dbReference type="AlphaFoldDB" id="A0A9Y2NEC7"/>
<dbReference type="InterPro" id="IPR058548">
    <property type="entry name" value="MlaB-like_STAS"/>
</dbReference>
<dbReference type="KEGG" id="amog:QRX60_31400"/>
<dbReference type="InterPro" id="IPR002645">
    <property type="entry name" value="STAS_dom"/>
</dbReference>
<name>A0A9Y2NEC7_9PSEU</name>